<reference evidence="2" key="1">
    <citation type="submission" date="2022-09" db="EMBL/GenBank/DDBJ databases">
        <title>Intensive care unit water sources are persistently colonized with multi-drug resistant bacteria and are the site of extensive horizontal gene transfer of antibiotic resistance genes.</title>
        <authorList>
            <person name="Diorio-Toth L."/>
        </authorList>
    </citation>
    <scope>NUCLEOTIDE SEQUENCE</scope>
    <source>
        <strain evidence="2">GD04005</strain>
    </source>
</reference>
<dbReference type="Proteomes" id="UP001159329">
    <property type="component" value="Unassembled WGS sequence"/>
</dbReference>
<accession>A0AA42I6M4</accession>
<dbReference type="AlphaFoldDB" id="A0AA42I6M4"/>
<keyword evidence="1" id="KW-0472">Membrane</keyword>
<keyword evidence="1" id="KW-1133">Transmembrane helix</keyword>
<gene>
    <name evidence="2" type="ORF">N7644_05970</name>
</gene>
<comment type="caution">
    <text evidence="2">The sequence shown here is derived from an EMBL/GenBank/DDBJ whole genome shotgun (WGS) entry which is preliminary data.</text>
</comment>
<organism evidence="2 3">
    <name type="scientific">Acinetobacter courvalinii</name>
    <dbReference type="NCBI Taxonomy" id="280147"/>
    <lineage>
        <taxon>Bacteria</taxon>
        <taxon>Pseudomonadati</taxon>
        <taxon>Pseudomonadota</taxon>
        <taxon>Gammaproteobacteria</taxon>
        <taxon>Moraxellales</taxon>
        <taxon>Moraxellaceae</taxon>
        <taxon>Acinetobacter</taxon>
    </lineage>
</organism>
<evidence type="ECO:0000256" key="1">
    <source>
        <dbReference type="SAM" id="Phobius"/>
    </source>
</evidence>
<dbReference type="RefSeq" id="WP_005230048.1">
    <property type="nucleotide sequence ID" value="NZ_DALZEX010000005.1"/>
</dbReference>
<evidence type="ECO:0000313" key="2">
    <source>
        <dbReference type="EMBL" id="MDH0563234.1"/>
    </source>
</evidence>
<keyword evidence="1" id="KW-0812">Transmembrane</keyword>
<dbReference type="EMBL" id="JAOEEO010000001">
    <property type="protein sequence ID" value="MDH0563234.1"/>
    <property type="molecule type" value="Genomic_DNA"/>
</dbReference>
<name>A0AA42I6M4_9GAMM</name>
<proteinExistence type="predicted"/>
<evidence type="ECO:0000313" key="3">
    <source>
        <dbReference type="Proteomes" id="UP001159329"/>
    </source>
</evidence>
<feature type="transmembrane region" description="Helical" evidence="1">
    <location>
        <begin position="35"/>
        <end position="55"/>
    </location>
</feature>
<sequence>MSAFLIIIGFILALSGMIFGPHLFAKHITNIQEAKAMSFLCMLPGVLSLAIGFYLR</sequence>
<protein>
    <submittedName>
        <fullName evidence="2">Uncharacterized protein</fullName>
    </submittedName>
</protein>